<evidence type="ECO:0000256" key="7">
    <source>
        <dbReference type="RuleBase" id="RU363032"/>
    </source>
</evidence>
<dbReference type="GO" id="GO:0055085">
    <property type="term" value="P:transmembrane transport"/>
    <property type="evidence" value="ECO:0007669"/>
    <property type="project" value="InterPro"/>
</dbReference>
<evidence type="ECO:0000256" key="5">
    <source>
        <dbReference type="ARBA" id="ARBA00022989"/>
    </source>
</evidence>
<protein>
    <submittedName>
        <fullName evidence="9">Carbohydrate ABC transporter permease</fullName>
    </submittedName>
</protein>
<dbReference type="OrthoDB" id="9810086at2"/>
<sequence>MGLGTKQSAGDRWFDAINLCLLSLVLIIVLYPLVYVISASLSNPLLVLQGEVWLWPKELSLEAYKRVFQNADIMVGYKNTILYTAVGTCVNIVMTVAGAYPLSRRDFFGRNAIMAFFVFTMFFSGGIIPTYLVIKSLGMINTFWVMILPGAVSVFNLIIMRTFFQNTIPIELQESAFMDGCSNIRILASIVLPLSMPIIAVLILYYAVSHWNAFFNALIYLSNRQQYPLQLFLRELLIQNQMEQMMSGESESMLEQQNLAEGLKYAIIVVSSLPVLILYPFLQKYFEKGMMIGAIKG</sequence>
<dbReference type="PANTHER" id="PTHR43744">
    <property type="entry name" value="ABC TRANSPORTER PERMEASE PROTEIN MG189-RELATED-RELATED"/>
    <property type="match status" value="1"/>
</dbReference>
<reference evidence="9 10" key="1">
    <citation type="submission" date="2019-03" db="EMBL/GenBank/DDBJ databases">
        <title>This is whole genome sequence of Paenibacillus sp MS74 strain.</title>
        <authorList>
            <person name="Trinh H.N."/>
        </authorList>
    </citation>
    <scope>NUCLEOTIDE SEQUENCE [LARGE SCALE GENOMIC DNA]</scope>
    <source>
        <strain evidence="9 10">MS74</strain>
    </source>
</reference>
<evidence type="ECO:0000256" key="2">
    <source>
        <dbReference type="ARBA" id="ARBA00022448"/>
    </source>
</evidence>
<keyword evidence="3" id="KW-1003">Cell membrane</keyword>
<keyword evidence="6 7" id="KW-0472">Membrane</keyword>
<dbReference type="Proteomes" id="UP000295636">
    <property type="component" value="Unassembled WGS sequence"/>
</dbReference>
<comment type="caution">
    <text evidence="9">The sequence shown here is derived from an EMBL/GenBank/DDBJ whole genome shotgun (WGS) entry which is preliminary data.</text>
</comment>
<evidence type="ECO:0000313" key="10">
    <source>
        <dbReference type="Proteomes" id="UP000295636"/>
    </source>
</evidence>
<evidence type="ECO:0000256" key="3">
    <source>
        <dbReference type="ARBA" id="ARBA00022475"/>
    </source>
</evidence>
<comment type="subcellular location">
    <subcellularLocation>
        <location evidence="1 7">Cell membrane</location>
        <topology evidence="1 7">Multi-pass membrane protein</topology>
    </subcellularLocation>
</comment>
<keyword evidence="2 7" id="KW-0813">Transport</keyword>
<dbReference type="Gene3D" id="1.10.3720.10">
    <property type="entry name" value="MetI-like"/>
    <property type="match status" value="1"/>
</dbReference>
<dbReference type="AlphaFoldDB" id="A0A4R5KNG7"/>
<evidence type="ECO:0000256" key="1">
    <source>
        <dbReference type="ARBA" id="ARBA00004651"/>
    </source>
</evidence>
<dbReference type="CDD" id="cd06261">
    <property type="entry name" value="TM_PBP2"/>
    <property type="match status" value="1"/>
</dbReference>
<feature type="transmembrane region" description="Helical" evidence="7">
    <location>
        <begin position="112"/>
        <end position="134"/>
    </location>
</feature>
<proteinExistence type="inferred from homology"/>
<feature type="domain" description="ABC transmembrane type-1" evidence="8">
    <location>
        <begin position="77"/>
        <end position="282"/>
    </location>
</feature>
<comment type="similarity">
    <text evidence="7">Belongs to the binding-protein-dependent transport system permease family.</text>
</comment>
<dbReference type="InterPro" id="IPR035906">
    <property type="entry name" value="MetI-like_sf"/>
</dbReference>
<feature type="transmembrane region" description="Helical" evidence="7">
    <location>
        <begin position="262"/>
        <end position="282"/>
    </location>
</feature>
<gene>
    <name evidence="9" type="ORF">E1757_15395</name>
</gene>
<keyword evidence="10" id="KW-1185">Reference proteome</keyword>
<keyword evidence="4 7" id="KW-0812">Transmembrane</keyword>
<accession>A0A4R5KNG7</accession>
<dbReference type="Pfam" id="PF00528">
    <property type="entry name" value="BPD_transp_1"/>
    <property type="match status" value="1"/>
</dbReference>
<dbReference type="InterPro" id="IPR000515">
    <property type="entry name" value="MetI-like"/>
</dbReference>
<keyword evidence="5 7" id="KW-1133">Transmembrane helix</keyword>
<feature type="transmembrane region" description="Helical" evidence="7">
    <location>
        <begin position="81"/>
        <end position="100"/>
    </location>
</feature>
<dbReference type="PANTHER" id="PTHR43744:SF9">
    <property type="entry name" value="POLYGALACTURONAN_RHAMNOGALACTURONAN TRANSPORT SYSTEM PERMEASE PROTEIN YTCP"/>
    <property type="match status" value="1"/>
</dbReference>
<dbReference type="EMBL" id="SMRT01000006">
    <property type="protein sequence ID" value="TDF97209.1"/>
    <property type="molecule type" value="Genomic_DNA"/>
</dbReference>
<feature type="transmembrane region" description="Helical" evidence="7">
    <location>
        <begin position="16"/>
        <end position="37"/>
    </location>
</feature>
<evidence type="ECO:0000313" key="9">
    <source>
        <dbReference type="EMBL" id="TDF97209.1"/>
    </source>
</evidence>
<feature type="transmembrane region" description="Helical" evidence="7">
    <location>
        <begin position="140"/>
        <end position="164"/>
    </location>
</feature>
<feature type="transmembrane region" description="Helical" evidence="7">
    <location>
        <begin position="184"/>
        <end position="208"/>
    </location>
</feature>
<evidence type="ECO:0000256" key="6">
    <source>
        <dbReference type="ARBA" id="ARBA00023136"/>
    </source>
</evidence>
<dbReference type="SUPFAM" id="SSF161098">
    <property type="entry name" value="MetI-like"/>
    <property type="match status" value="1"/>
</dbReference>
<evidence type="ECO:0000259" key="8">
    <source>
        <dbReference type="PROSITE" id="PS50928"/>
    </source>
</evidence>
<name>A0A4R5KNG7_9BACL</name>
<organism evidence="9 10">
    <name type="scientific">Paenibacillus piri</name>
    <dbReference type="NCBI Taxonomy" id="2547395"/>
    <lineage>
        <taxon>Bacteria</taxon>
        <taxon>Bacillati</taxon>
        <taxon>Bacillota</taxon>
        <taxon>Bacilli</taxon>
        <taxon>Bacillales</taxon>
        <taxon>Paenibacillaceae</taxon>
        <taxon>Paenibacillus</taxon>
    </lineage>
</organism>
<dbReference type="GO" id="GO:0005886">
    <property type="term" value="C:plasma membrane"/>
    <property type="evidence" value="ECO:0007669"/>
    <property type="project" value="UniProtKB-SubCell"/>
</dbReference>
<dbReference type="RefSeq" id="WP_133229555.1">
    <property type="nucleotide sequence ID" value="NZ_SMRT01000006.1"/>
</dbReference>
<dbReference type="PROSITE" id="PS50928">
    <property type="entry name" value="ABC_TM1"/>
    <property type="match status" value="1"/>
</dbReference>
<evidence type="ECO:0000256" key="4">
    <source>
        <dbReference type="ARBA" id="ARBA00022692"/>
    </source>
</evidence>